<reference evidence="1 2" key="1">
    <citation type="submission" date="2019-03" db="EMBL/GenBank/DDBJ databases">
        <title>Single cell metagenomics reveals metabolic interactions within the superorganism composed of flagellate Streblomastix strix and complex community of Bacteroidetes bacteria on its surface.</title>
        <authorList>
            <person name="Treitli S.C."/>
            <person name="Kolisko M."/>
            <person name="Husnik F."/>
            <person name="Keeling P."/>
            <person name="Hampl V."/>
        </authorList>
    </citation>
    <scope>NUCLEOTIDE SEQUENCE [LARGE SCALE GENOMIC DNA]</scope>
    <source>
        <strain evidence="1">ST1C</strain>
    </source>
</reference>
<dbReference type="AlphaFoldDB" id="A0A5J4VHS6"/>
<dbReference type="Proteomes" id="UP000324800">
    <property type="component" value="Unassembled WGS sequence"/>
</dbReference>
<sequence length="455" mass="52674">MNCYNIFLSSFVTDGCIAQVSGLDLSNEKSFANIFDPKCMLPFHVPSSCHIVQNLLKHASLQSKFFQDNINILHELASLIRNRDIVQQIGARCPALVDTRWLIYSKISNWILDRRNKVLQNVDKSFHPFKQTLHFICYILEPLSALIKFFESDYGKASEVIIMVYQALQYYNNLVKNFSEFQTGPWRNAIEIIANCLEDLFFEGNSGCLFSIMYSLTPPGAPSMLKHNLLSCFDLPPSPEREQIPVPLDYMQNPEDILQKQFKLIEIVTDNEEILDEEEIQKQDKSENFKPLNDDVSFQLGKIKQHNLRKLDKTKNDIQLDQMLFSINPQKDIHLEALQDIDTVDFYTTCIDEIKEQVELIYRVITHPSKSEINQCNNNSRMQKDNEIDANESAMNLEEESVKDKQTKKENGKKEGISEEITEKIIDFRAQIVIQYQIRNICHEEQQSISKSVGQ</sequence>
<dbReference type="InterPro" id="IPR012337">
    <property type="entry name" value="RNaseH-like_sf"/>
</dbReference>
<comment type="caution">
    <text evidence="1">The sequence shown here is derived from an EMBL/GenBank/DDBJ whole genome shotgun (WGS) entry which is preliminary data.</text>
</comment>
<protein>
    <submittedName>
        <fullName evidence="1">Uncharacterized protein</fullName>
    </submittedName>
</protein>
<evidence type="ECO:0000313" key="1">
    <source>
        <dbReference type="EMBL" id="KAA6382065.1"/>
    </source>
</evidence>
<name>A0A5J4VHS6_9EUKA</name>
<organism evidence="1 2">
    <name type="scientific">Streblomastix strix</name>
    <dbReference type="NCBI Taxonomy" id="222440"/>
    <lineage>
        <taxon>Eukaryota</taxon>
        <taxon>Metamonada</taxon>
        <taxon>Preaxostyla</taxon>
        <taxon>Oxymonadida</taxon>
        <taxon>Streblomastigidae</taxon>
        <taxon>Streblomastix</taxon>
    </lineage>
</organism>
<proteinExistence type="predicted"/>
<dbReference type="SUPFAM" id="SSF53098">
    <property type="entry name" value="Ribonuclease H-like"/>
    <property type="match status" value="1"/>
</dbReference>
<dbReference type="EMBL" id="SNRW01006984">
    <property type="protein sequence ID" value="KAA6382065.1"/>
    <property type="molecule type" value="Genomic_DNA"/>
</dbReference>
<accession>A0A5J4VHS6</accession>
<evidence type="ECO:0000313" key="2">
    <source>
        <dbReference type="Proteomes" id="UP000324800"/>
    </source>
</evidence>
<gene>
    <name evidence="1" type="ORF">EZS28_022410</name>
</gene>